<proteinExistence type="predicted"/>
<gene>
    <name evidence="3" type="ORF">UFOPK1358_00892</name>
</gene>
<sequence>MRYEVIRMAQFLFSLALIAGAFASGLFLGWYCWGPRRSGHSGPGGQAETAPERDWLSSTHDGRGGLFSPDGDTAAAALFDEPAVDLTELAPVDLRFGVVPRGELGSTAEADGPHIGIPETVGPETVGPETLIGESS</sequence>
<accession>A0A6J6BHQ3</accession>
<evidence type="ECO:0000313" key="3">
    <source>
        <dbReference type="EMBL" id="CAB4538620.1"/>
    </source>
</evidence>
<evidence type="ECO:0000256" key="1">
    <source>
        <dbReference type="SAM" id="MobiDB-lite"/>
    </source>
</evidence>
<feature type="region of interest" description="Disordered" evidence="1">
    <location>
        <begin position="104"/>
        <end position="136"/>
    </location>
</feature>
<evidence type="ECO:0000256" key="2">
    <source>
        <dbReference type="SAM" id="Phobius"/>
    </source>
</evidence>
<keyword evidence="2" id="KW-0472">Membrane</keyword>
<organism evidence="3">
    <name type="scientific">freshwater metagenome</name>
    <dbReference type="NCBI Taxonomy" id="449393"/>
    <lineage>
        <taxon>unclassified sequences</taxon>
        <taxon>metagenomes</taxon>
        <taxon>ecological metagenomes</taxon>
    </lineage>
</organism>
<keyword evidence="2" id="KW-1133">Transmembrane helix</keyword>
<dbReference type="EMBL" id="CAEZSF010000073">
    <property type="protein sequence ID" value="CAB4538620.1"/>
    <property type="molecule type" value="Genomic_DNA"/>
</dbReference>
<keyword evidence="2" id="KW-0812">Transmembrane</keyword>
<feature type="compositionally biased region" description="Basic and acidic residues" evidence="1">
    <location>
        <begin position="50"/>
        <end position="63"/>
    </location>
</feature>
<name>A0A6J6BHQ3_9ZZZZ</name>
<feature type="region of interest" description="Disordered" evidence="1">
    <location>
        <begin position="38"/>
        <end position="71"/>
    </location>
</feature>
<reference evidence="3" key="1">
    <citation type="submission" date="2020-05" db="EMBL/GenBank/DDBJ databases">
        <authorList>
            <person name="Chiriac C."/>
            <person name="Salcher M."/>
            <person name="Ghai R."/>
            <person name="Kavagutti S V."/>
        </authorList>
    </citation>
    <scope>NUCLEOTIDE SEQUENCE</scope>
</reference>
<protein>
    <submittedName>
        <fullName evidence="3">Unannotated protein</fullName>
    </submittedName>
</protein>
<feature type="transmembrane region" description="Helical" evidence="2">
    <location>
        <begin position="12"/>
        <end position="31"/>
    </location>
</feature>
<dbReference type="AlphaFoldDB" id="A0A6J6BHQ3"/>